<protein>
    <submittedName>
        <fullName evidence="1">Uncharacterized protein</fullName>
    </submittedName>
</protein>
<evidence type="ECO:0000313" key="1">
    <source>
        <dbReference type="EMBL" id="KAK8857463.1"/>
    </source>
</evidence>
<gene>
    <name evidence="1" type="ORF">M9Y10_015868</name>
</gene>
<proteinExistence type="predicted"/>
<evidence type="ECO:0000313" key="2">
    <source>
        <dbReference type="Proteomes" id="UP001470230"/>
    </source>
</evidence>
<name>A0ABR2I652_9EUKA</name>
<reference evidence="1 2" key="1">
    <citation type="submission" date="2024-04" db="EMBL/GenBank/DDBJ databases">
        <title>Tritrichomonas musculus Genome.</title>
        <authorList>
            <person name="Alves-Ferreira E."/>
            <person name="Grigg M."/>
            <person name="Lorenzi H."/>
            <person name="Galac M."/>
        </authorList>
    </citation>
    <scope>NUCLEOTIDE SEQUENCE [LARGE SCALE GENOMIC DNA]</scope>
    <source>
        <strain evidence="1 2">EAF2021</strain>
    </source>
</reference>
<sequence length="262" mass="29695">MLLSLKSTGPDYSHLQSNIQIPWNCEYIEYHVASINARNVLVITDDDYVVLQWDDNDGRNTPRASISRLHDSNHITGADIFNIFNHLDANRNPIATTAINGRTGKLEITPHVNNFRITSISYRASLVTGLYNHPLNQVFPVNVATTCNVPIFDFYNRLYLISKQGQAIQSNIDDSLNELGSTNKEYTPSVIACIDHVIRHGVPIMQNFETYGKPIKNIVNIDSFKQIELELVDFNYQPVKLISPMFVTIKVNPAENPKMKLH</sequence>
<comment type="caution">
    <text evidence="1">The sequence shown here is derived from an EMBL/GenBank/DDBJ whole genome shotgun (WGS) entry which is preliminary data.</text>
</comment>
<dbReference type="EMBL" id="JAPFFF010000020">
    <property type="protein sequence ID" value="KAK8857463.1"/>
    <property type="molecule type" value="Genomic_DNA"/>
</dbReference>
<accession>A0ABR2I652</accession>
<organism evidence="1 2">
    <name type="scientific">Tritrichomonas musculus</name>
    <dbReference type="NCBI Taxonomy" id="1915356"/>
    <lineage>
        <taxon>Eukaryota</taxon>
        <taxon>Metamonada</taxon>
        <taxon>Parabasalia</taxon>
        <taxon>Tritrichomonadida</taxon>
        <taxon>Tritrichomonadidae</taxon>
        <taxon>Tritrichomonas</taxon>
    </lineage>
</organism>
<keyword evidence="2" id="KW-1185">Reference proteome</keyword>
<dbReference type="Proteomes" id="UP001470230">
    <property type="component" value="Unassembled WGS sequence"/>
</dbReference>